<reference evidence="1" key="1">
    <citation type="submission" date="2022-11" db="EMBL/GenBank/DDBJ databases">
        <title>Genome Sequence of Cubamyces cubensis.</title>
        <authorList>
            <person name="Buettner E."/>
        </authorList>
    </citation>
    <scope>NUCLEOTIDE SEQUENCE</scope>
    <source>
        <strain evidence="1">MPL-01</strain>
    </source>
</reference>
<proteinExistence type="predicted"/>
<keyword evidence="2" id="KW-1185">Reference proteome</keyword>
<sequence length="540" mass="58913">MSGPTLAFKSTTPRQPLGRSLLGLAEELLVYILLELAPADLVSCTKVCHTMADVVERTPAVQYRLQLGLAGMVDGPANVAPVSKRLEQLLAYQAASRSGALPIQITSHASGGSDDWHSYRNGTYIHEHASSLTLSRPASAFTGIEKKTVGCLNYRDHIPDPDFTIGNCAVDSDQDLVVVTQLNLGEAPHMYFLSISQEGALHPLAAHPHVEGLVELGVSMDPEESLEIKGDLVAWSITTEVFQIFVYNWKTGKSVWESGDFNDDGNNFHHRPYFLDATHIVVVENMTLGIHEVHPTKPIHDSLLCELELPALATNKLPHGVQSCLQFPPAHSGEAPLFKLDPSLTLLVLRFAACNNPGQSARSNCKTFLVLVPVSTMLAQVERVHHAKAKGQVPGTSERRSSRVVPWKEWSPLGACLLEHKSLADDGYGFDISSLGSRVLISPPEITAADAKDKVCILDACPLATAMHPTPSDSAEPPILMQQCIEDPDWFAEPVHNTLPCRVVRLDPSAASESDWESLWGLTLAEDCLRGVKYCYYDSE</sequence>
<dbReference type="AlphaFoldDB" id="A0AAD7TUC8"/>
<dbReference type="CDD" id="cd09917">
    <property type="entry name" value="F-box_SF"/>
    <property type="match status" value="1"/>
</dbReference>
<comment type="caution">
    <text evidence="1">The sequence shown here is derived from an EMBL/GenBank/DDBJ whole genome shotgun (WGS) entry which is preliminary data.</text>
</comment>
<protein>
    <recommendedName>
        <fullName evidence="3">F-box domain-containing protein</fullName>
    </recommendedName>
</protein>
<dbReference type="Proteomes" id="UP001215151">
    <property type="component" value="Unassembled WGS sequence"/>
</dbReference>
<dbReference type="EMBL" id="JAPEVG010000110">
    <property type="protein sequence ID" value="KAJ8482611.1"/>
    <property type="molecule type" value="Genomic_DNA"/>
</dbReference>
<name>A0AAD7TUC8_9APHY</name>
<accession>A0AAD7TUC8</accession>
<evidence type="ECO:0000313" key="2">
    <source>
        <dbReference type="Proteomes" id="UP001215151"/>
    </source>
</evidence>
<evidence type="ECO:0008006" key="3">
    <source>
        <dbReference type="Google" id="ProtNLM"/>
    </source>
</evidence>
<organism evidence="1 2">
    <name type="scientific">Trametes cubensis</name>
    <dbReference type="NCBI Taxonomy" id="1111947"/>
    <lineage>
        <taxon>Eukaryota</taxon>
        <taxon>Fungi</taxon>
        <taxon>Dikarya</taxon>
        <taxon>Basidiomycota</taxon>
        <taxon>Agaricomycotina</taxon>
        <taxon>Agaricomycetes</taxon>
        <taxon>Polyporales</taxon>
        <taxon>Polyporaceae</taxon>
        <taxon>Trametes</taxon>
    </lineage>
</organism>
<gene>
    <name evidence="1" type="ORF">ONZ51_g5239</name>
</gene>
<evidence type="ECO:0000313" key="1">
    <source>
        <dbReference type="EMBL" id="KAJ8482611.1"/>
    </source>
</evidence>